<dbReference type="STRING" id="320771.Cflav_PD0099"/>
<evidence type="ECO:0008006" key="4">
    <source>
        <dbReference type="Google" id="ProtNLM"/>
    </source>
</evidence>
<dbReference type="Proteomes" id="UP000003688">
    <property type="component" value="Unassembled WGS sequence"/>
</dbReference>
<gene>
    <name evidence="2" type="ORF">Cflav_PD0099</name>
</gene>
<keyword evidence="1" id="KW-0812">Transmembrane</keyword>
<keyword evidence="1" id="KW-1133">Transmembrane helix</keyword>
<feature type="transmembrane region" description="Helical" evidence="1">
    <location>
        <begin position="107"/>
        <end position="131"/>
    </location>
</feature>
<dbReference type="GO" id="GO:0005886">
    <property type="term" value="C:plasma membrane"/>
    <property type="evidence" value="ECO:0007669"/>
    <property type="project" value="UniProtKB-SubCell"/>
</dbReference>
<sequence length="313" mass="33708" precursor="true">MNFLPLVELELRQLSRRPLTFRLRMASGFVAGLTSLAILAIAIGMGKDATQMGRWLFTFLSLMAFALSLLAGPILTADCLSEEKRNGTLGLLFLANLRSDQIVAGKLVGLAMPAIFALLAIVPVLGITFFLGGLTGAELIRVALVLVNTLIFSLSASLLASAIFKEGTQSLAAGSFLMLAMSIGLPAIGYALSAAKAQPAIEFLLFSPVYTLRLAPESGFQGNGLYFWLSLGTIFLTSFGFLVIACLVLPFTWQDKPARSGIGSWLDRLRVKLTKEKGGGGRDRHLLDVSPILWLAHRRHGGKLGIWLFLLVS</sequence>
<dbReference type="AlphaFoldDB" id="B9XSY0"/>
<reference evidence="2 3" key="1">
    <citation type="journal article" date="2011" name="J. Bacteriol.">
        <title>Genome sequence of 'Pedosphaera parvula' Ellin514, an aerobic Verrucomicrobial isolate from pasture soil.</title>
        <authorList>
            <person name="Kant R."/>
            <person name="van Passel M.W."/>
            <person name="Sangwan P."/>
            <person name="Palva A."/>
            <person name="Lucas S."/>
            <person name="Copeland A."/>
            <person name="Lapidus A."/>
            <person name="Glavina Del Rio T."/>
            <person name="Dalin E."/>
            <person name="Tice H."/>
            <person name="Bruce D."/>
            <person name="Goodwin L."/>
            <person name="Pitluck S."/>
            <person name="Chertkov O."/>
            <person name="Larimer F.W."/>
            <person name="Land M.L."/>
            <person name="Hauser L."/>
            <person name="Brettin T.S."/>
            <person name="Detter J.C."/>
            <person name="Han S."/>
            <person name="de Vos W.M."/>
            <person name="Janssen P.H."/>
            <person name="Smidt H."/>
        </authorList>
    </citation>
    <scope>NUCLEOTIDE SEQUENCE [LARGE SCALE GENOMIC DNA]</scope>
    <source>
        <strain evidence="2 3">Ellin514</strain>
    </source>
</reference>
<accession>B9XSY0</accession>
<feature type="transmembrane region" description="Helical" evidence="1">
    <location>
        <begin position="225"/>
        <end position="249"/>
    </location>
</feature>
<keyword evidence="3" id="KW-1185">Reference proteome</keyword>
<evidence type="ECO:0000313" key="3">
    <source>
        <dbReference type="Proteomes" id="UP000003688"/>
    </source>
</evidence>
<feature type="non-terminal residue" evidence="2">
    <location>
        <position position="313"/>
    </location>
</feature>
<organism evidence="2 3">
    <name type="scientific">Pedosphaera parvula (strain Ellin514)</name>
    <dbReference type="NCBI Taxonomy" id="320771"/>
    <lineage>
        <taxon>Bacteria</taxon>
        <taxon>Pseudomonadati</taxon>
        <taxon>Verrucomicrobiota</taxon>
        <taxon>Pedosphaerae</taxon>
        <taxon>Pedosphaerales</taxon>
        <taxon>Pedosphaeraceae</taxon>
        <taxon>Pedosphaera</taxon>
    </lineage>
</organism>
<proteinExistence type="predicted"/>
<evidence type="ECO:0000256" key="1">
    <source>
        <dbReference type="SAM" id="Phobius"/>
    </source>
</evidence>
<comment type="caution">
    <text evidence="2">The sequence shown here is derived from an EMBL/GenBank/DDBJ whole genome shotgun (WGS) entry which is preliminary data.</text>
</comment>
<feature type="transmembrane region" description="Helical" evidence="1">
    <location>
        <begin position="143"/>
        <end position="164"/>
    </location>
</feature>
<feature type="transmembrane region" description="Helical" evidence="1">
    <location>
        <begin position="55"/>
        <end position="75"/>
    </location>
</feature>
<protein>
    <recommendedName>
        <fullName evidence="4">ABC-2 type transporter</fullName>
    </recommendedName>
</protein>
<feature type="transmembrane region" description="Helical" evidence="1">
    <location>
        <begin position="171"/>
        <end position="192"/>
    </location>
</feature>
<dbReference type="EMBL" id="ABOX02000089">
    <property type="protein sequence ID" value="EEF57064.1"/>
    <property type="molecule type" value="Genomic_DNA"/>
</dbReference>
<evidence type="ECO:0000313" key="2">
    <source>
        <dbReference type="EMBL" id="EEF57064.1"/>
    </source>
</evidence>
<dbReference type="GO" id="GO:0140359">
    <property type="term" value="F:ABC-type transporter activity"/>
    <property type="evidence" value="ECO:0007669"/>
    <property type="project" value="InterPro"/>
</dbReference>
<keyword evidence="1" id="KW-0472">Membrane</keyword>
<feature type="transmembrane region" description="Helical" evidence="1">
    <location>
        <begin position="21"/>
        <end position="43"/>
    </location>
</feature>
<name>B9XSY0_PEDPL</name>
<dbReference type="Pfam" id="PF12679">
    <property type="entry name" value="ABC2_membrane_2"/>
    <property type="match status" value="1"/>
</dbReference>